<name>A0A4C2EB39_9SACH</name>
<feature type="compositionally biased region" description="Basic and acidic residues" evidence="1">
    <location>
        <begin position="839"/>
        <end position="848"/>
    </location>
</feature>
<feature type="compositionally biased region" description="Polar residues" evidence="1">
    <location>
        <begin position="886"/>
        <end position="897"/>
    </location>
</feature>
<feature type="region of interest" description="Disordered" evidence="1">
    <location>
        <begin position="653"/>
        <end position="684"/>
    </location>
</feature>
<feature type="compositionally biased region" description="Basic and acidic residues" evidence="1">
    <location>
        <begin position="898"/>
        <end position="917"/>
    </location>
</feature>
<dbReference type="FunFam" id="1.10.10.60:FF:000431">
    <property type="entry name" value="Set3C deacetylase complex subunit"/>
    <property type="match status" value="1"/>
</dbReference>
<dbReference type="PANTHER" id="PTHR13992">
    <property type="entry name" value="NUCLEAR RECEPTOR CO-REPRESSOR RELATED NCOR"/>
    <property type="match status" value="1"/>
</dbReference>
<sequence length="1380" mass="152702">MSHPPSHRVGDKRRYYYYSGNPRNGGFKRGYSGGSNLPPSTGSGPVNRASRYDPHSPRKPINTSSSTISVPPTAAPMSTQAPTMTTTRMGSRYNPDVGISPSMMDGPLSGGGSRYSGSRYNPQSRPRPLVDAATASSNINSATSYYSRSNKWRMNSMHSNKLDYDSPGAGSGRPPFWKSQKRPPAPIPSRTSLQGLPPQVHASRSNSPVPRQVGSQINSTAPSNVHIPPRPHPQSQLYSHSPSKSAEPIRPGQVKIEASEKKEAPKPGRAPSGVSTQTRTLNSGPSTVSASAPAAAASVSASVSVPSALSAPNVPPSKVEAPTPIPASTTISSSIAAPTLVSARTPVPASVPAHSVNPSRVETSVPVAKAASTSENPSPVVAKDKQENKKEDASKVQDNPHSLGSSLINSVPQQTRKPEHRDFQSEGEEFDINYTYNKDHHGNNTNHNNNTNPNINNNNENNYDSSNDRRSSNLWSLQRENADATSDKSTPMLEPVFKEDRSRHEDYEYVYDPRVLKQDLNSLESINEKAYAKPLEPLESCIFPMTEKQTRLWELKNQPWDQIISQQHHRLKIPIKDLRAYPFVKQNTIMHKQALKPLLCSCISKLKRNEYLQKLRLKRDAHVVDEQWHNKCKKMDAMSHELRKEEIHRKERQKLEANEREKNEKKLQERQGKPLGSSRRRNRADFVDDAEMENVLLQIDPVYKHIQSAAEIPPMIMNPLERNAFKFKDVNNLVTDKDGWAKRIKQDGRDTFAQHEHDLFVEAYLSFPKKFLKISNYLGGLRTPEECVLHYYRTKSTVDYKKLLNEKNKKRQKSSTFKRNRKRERVSDTDNEGSLSMSEHGDRRKESSGEPIEDEEVRSTKQMEQVEIRVPQDIPAQVQVVSSSSPKTNGSSQQSPSNDKESSIKHEEIEQHVEAPTKDVSISFRKDNNGNSDERQIPQPHEAIANAENASVENSEPTAENALTSSVLSDHGSTLGKVSEFASEDIQQRKRQKHSGDHKSSYWSVKEATFFPDLLKQYGSQWSMISEKLGTKSTTMVRNYYQRNAAQFGWKPLVEEADLKRNATSSGSVQQSQILLQSEHTPLTVSNGVPSQLWPALGFFTNGGENVTNTTNDGGSNQESSSVGPGGEPQPTSLPSQVSNTETAQQPFSTTFNNREPLFPEVPVHATGLPAPRLPSILLPTSTEEGKKEPVSNGSRLKDLLNDDGERRLKIPDPELNRADETNVPPLPTTTTTAPSNPTDHTQLTGAVRPQITNLIVQKLQRTDPTFSNNNRRPSSLSLLLNPDNDRPIAQAPLAAPSAPQKEHQVESSLGPPQSEVVEPSSIIHASQSQIQQQPQQPQQQYMSSGVSSAAPKISFAMDPLGALAAVASESLLETDKNIQ</sequence>
<feature type="region of interest" description="Disordered" evidence="1">
    <location>
        <begin position="1104"/>
        <end position="1349"/>
    </location>
</feature>
<dbReference type="Gene3D" id="1.10.10.60">
    <property type="entry name" value="Homeodomain-like"/>
    <property type="match status" value="1"/>
</dbReference>
<feature type="compositionally biased region" description="Polar residues" evidence="1">
    <location>
        <begin position="202"/>
        <end position="223"/>
    </location>
</feature>
<feature type="compositionally biased region" description="Basic and acidic residues" evidence="1">
    <location>
        <begin position="257"/>
        <end position="266"/>
    </location>
</feature>
<feature type="compositionally biased region" description="Polar residues" evidence="1">
    <location>
        <begin position="396"/>
        <end position="415"/>
    </location>
</feature>
<feature type="compositionally biased region" description="Polar residues" evidence="1">
    <location>
        <begin position="273"/>
        <end position="287"/>
    </location>
</feature>
<feature type="compositionally biased region" description="Polar residues" evidence="1">
    <location>
        <begin position="34"/>
        <end position="44"/>
    </location>
</feature>
<protein>
    <recommendedName>
        <fullName evidence="6">SANT domain-containing protein</fullName>
    </recommendedName>
</protein>
<feature type="compositionally biased region" description="Basic and acidic residues" evidence="1">
    <location>
        <begin position="382"/>
        <end position="395"/>
    </location>
</feature>
<evidence type="ECO:0000313" key="5">
    <source>
        <dbReference type="Proteomes" id="UP000301737"/>
    </source>
</evidence>
<organism evidence="4 5">
    <name type="scientific">Zygosaccharomyces mellis</name>
    <dbReference type="NCBI Taxonomy" id="42258"/>
    <lineage>
        <taxon>Eukaryota</taxon>
        <taxon>Fungi</taxon>
        <taxon>Dikarya</taxon>
        <taxon>Ascomycota</taxon>
        <taxon>Saccharomycotina</taxon>
        <taxon>Saccharomycetes</taxon>
        <taxon>Saccharomycetales</taxon>
        <taxon>Saccharomycetaceae</taxon>
        <taxon>Zygosaccharomyces</taxon>
    </lineage>
</organism>
<feature type="compositionally biased region" description="Polar residues" evidence="1">
    <location>
        <begin position="233"/>
        <end position="244"/>
    </location>
</feature>
<dbReference type="SUPFAM" id="SSF46689">
    <property type="entry name" value="Homeodomain-like"/>
    <property type="match status" value="2"/>
</dbReference>
<dbReference type="InterPro" id="IPR017884">
    <property type="entry name" value="SANT_dom"/>
</dbReference>
<dbReference type="PANTHER" id="PTHR13992:SF39">
    <property type="entry name" value="SMRTER, ISOFORM G"/>
    <property type="match status" value="1"/>
</dbReference>
<feature type="domain" description="SANT" evidence="3">
    <location>
        <begin position="747"/>
        <end position="799"/>
    </location>
</feature>
<evidence type="ECO:0000256" key="1">
    <source>
        <dbReference type="SAM" id="MobiDB-lite"/>
    </source>
</evidence>
<evidence type="ECO:0000259" key="2">
    <source>
        <dbReference type="PROSITE" id="PS50090"/>
    </source>
</evidence>
<feature type="compositionally biased region" description="Basic and acidic residues" evidence="1">
    <location>
        <begin position="1184"/>
        <end position="1221"/>
    </location>
</feature>
<dbReference type="InterPro" id="IPR009057">
    <property type="entry name" value="Homeodomain-like_sf"/>
</dbReference>
<feature type="compositionally biased region" description="Low complexity" evidence="1">
    <location>
        <begin position="1104"/>
        <end position="1115"/>
    </location>
</feature>
<feature type="compositionally biased region" description="Low complexity" evidence="1">
    <location>
        <begin position="443"/>
        <end position="465"/>
    </location>
</feature>
<dbReference type="PROSITE" id="PS50090">
    <property type="entry name" value="MYB_LIKE"/>
    <property type="match status" value="1"/>
</dbReference>
<feature type="compositionally biased region" description="Basic residues" evidence="1">
    <location>
        <begin position="808"/>
        <end position="824"/>
    </location>
</feature>
<dbReference type="GO" id="GO:0034967">
    <property type="term" value="C:Set3 complex"/>
    <property type="evidence" value="ECO:0007669"/>
    <property type="project" value="TreeGrafter"/>
</dbReference>
<evidence type="ECO:0000259" key="3">
    <source>
        <dbReference type="PROSITE" id="PS51293"/>
    </source>
</evidence>
<dbReference type="Pfam" id="PF00249">
    <property type="entry name" value="Myb_DNA-binding"/>
    <property type="match status" value="2"/>
</dbReference>
<feature type="region of interest" description="Disordered" evidence="1">
    <location>
        <begin position="349"/>
        <end position="472"/>
    </location>
</feature>
<evidence type="ECO:0008006" key="6">
    <source>
        <dbReference type="Google" id="ProtNLM"/>
    </source>
</evidence>
<dbReference type="CDD" id="cd00167">
    <property type="entry name" value="SANT"/>
    <property type="match status" value="2"/>
</dbReference>
<dbReference type="GO" id="GO:0006357">
    <property type="term" value="P:regulation of transcription by RNA polymerase II"/>
    <property type="evidence" value="ECO:0007669"/>
    <property type="project" value="TreeGrafter"/>
</dbReference>
<feature type="compositionally biased region" description="Basic and acidic residues" evidence="1">
    <location>
        <begin position="924"/>
        <end position="936"/>
    </location>
</feature>
<feature type="compositionally biased region" description="Low complexity" evidence="1">
    <location>
        <begin position="1229"/>
        <end position="1242"/>
    </location>
</feature>
<feature type="compositionally biased region" description="Low complexity" evidence="1">
    <location>
        <begin position="1268"/>
        <end position="1300"/>
    </location>
</feature>
<dbReference type="Gene3D" id="1.20.58.1880">
    <property type="match status" value="1"/>
</dbReference>
<feature type="compositionally biased region" description="Basic and acidic residues" evidence="1">
    <location>
        <begin position="857"/>
        <end position="867"/>
    </location>
</feature>
<accession>A0A4C2EB39</accession>
<dbReference type="Proteomes" id="UP000301737">
    <property type="component" value="Unassembled WGS sequence"/>
</dbReference>
<dbReference type="PROSITE" id="PS51293">
    <property type="entry name" value="SANT"/>
    <property type="match status" value="1"/>
</dbReference>
<feature type="compositionally biased region" description="Polar residues" evidence="1">
    <location>
        <begin position="61"/>
        <end position="89"/>
    </location>
</feature>
<feature type="compositionally biased region" description="Basic and acidic residues" evidence="1">
    <location>
        <begin position="653"/>
        <end position="672"/>
    </location>
</feature>
<dbReference type="EMBL" id="BIMX01000011">
    <property type="protein sequence ID" value="GCE99542.1"/>
    <property type="molecule type" value="Genomic_DNA"/>
</dbReference>
<dbReference type="OrthoDB" id="10258692at2759"/>
<feature type="region of interest" description="Disordered" evidence="1">
    <location>
        <begin position="1"/>
        <end position="135"/>
    </location>
</feature>
<evidence type="ECO:0000313" key="4">
    <source>
        <dbReference type="EMBL" id="GCE99542.1"/>
    </source>
</evidence>
<dbReference type="SMART" id="SM00717">
    <property type="entry name" value="SANT"/>
    <property type="match status" value="2"/>
</dbReference>
<gene>
    <name evidence="4" type="ORF">ZYGM_001341</name>
</gene>
<feature type="compositionally biased region" description="Low complexity" evidence="1">
    <location>
        <begin position="1320"/>
        <end position="1341"/>
    </location>
</feature>
<reference evidence="4 5" key="1">
    <citation type="submission" date="2019-01" db="EMBL/GenBank/DDBJ databases">
        <title>Draft Genome Sequencing of Zygosaccharomyces mellis Ca-7.</title>
        <authorList>
            <person name="Shiwa Y."/>
            <person name="Kanesaki Y."/>
            <person name="Ishige T."/>
            <person name="Mura K."/>
            <person name="Hori T."/>
            <person name="Tamura T."/>
        </authorList>
    </citation>
    <scope>NUCLEOTIDE SEQUENCE [LARGE SCALE GENOMIC DNA]</scope>
    <source>
        <strain evidence="4 5">Ca-7</strain>
    </source>
</reference>
<dbReference type="InterPro" id="IPR051571">
    <property type="entry name" value="N-CoR_corepressor"/>
</dbReference>
<proteinExistence type="predicted"/>
<comment type="caution">
    <text evidence="4">The sequence shown here is derived from an EMBL/GenBank/DDBJ whole genome shotgun (WGS) entry which is preliminary data.</text>
</comment>
<dbReference type="FunFam" id="1.10.10.60:FF:000494">
    <property type="entry name" value="Snt1p"/>
    <property type="match status" value="1"/>
</dbReference>
<feature type="domain" description="Myb-like" evidence="2">
    <location>
        <begin position="995"/>
        <end position="1045"/>
    </location>
</feature>
<feature type="compositionally biased region" description="Polar residues" evidence="1">
    <location>
        <begin position="1130"/>
        <end position="1154"/>
    </location>
</feature>
<feature type="region of interest" description="Disordered" evidence="1">
    <location>
        <begin position="803"/>
        <end position="936"/>
    </location>
</feature>
<keyword evidence="5" id="KW-1185">Reference proteome</keyword>
<feature type="region of interest" description="Disordered" evidence="1">
    <location>
        <begin position="163"/>
        <end position="289"/>
    </location>
</feature>
<dbReference type="InterPro" id="IPR001005">
    <property type="entry name" value="SANT/Myb"/>
</dbReference>